<feature type="compositionally biased region" description="Polar residues" evidence="1">
    <location>
        <begin position="32"/>
        <end position="47"/>
    </location>
</feature>
<feature type="region of interest" description="Disordered" evidence="1">
    <location>
        <begin position="832"/>
        <end position="873"/>
    </location>
</feature>
<feature type="compositionally biased region" description="Low complexity" evidence="1">
    <location>
        <begin position="594"/>
        <end position="609"/>
    </location>
</feature>
<feature type="region of interest" description="Disordered" evidence="1">
    <location>
        <begin position="1033"/>
        <end position="1118"/>
    </location>
</feature>
<dbReference type="VEuPathDB" id="TriTrypDB:LDHU3_06.0920"/>
<feature type="compositionally biased region" description="Low complexity" evidence="1">
    <location>
        <begin position="1046"/>
        <end position="1063"/>
    </location>
</feature>
<feature type="compositionally biased region" description="Pro residues" evidence="1">
    <location>
        <begin position="1134"/>
        <end position="1148"/>
    </location>
</feature>
<feature type="compositionally biased region" description="Low complexity" evidence="1">
    <location>
        <begin position="835"/>
        <end position="873"/>
    </location>
</feature>
<feature type="compositionally biased region" description="Low complexity" evidence="1">
    <location>
        <begin position="732"/>
        <end position="746"/>
    </location>
</feature>
<feature type="compositionally biased region" description="Polar residues" evidence="1">
    <location>
        <begin position="219"/>
        <end position="229"/>
    </location>
</feature>
<evidence type="ECO:0000313" key="3">
    <source>
        <dbReference type="Proteomes" id="UP000274082"/>
    </source>
</evidence>
<dbReference type="AlphaFoldDB" id="A0A3S5H5S4"/>
<name>A0A3S5H5S4_LEIDO</name>
<accession>A0A3S5H5S4</accession>
<proteinExistence type="predicted"/>
<sequence>MLGLHHRHEPLARERLLPQLKPAQLHELGQEVGSSQEASQPSRTLSPSCHVAAARHSACPIGIDLFASRAASDAPLHPSAPKTTLAQLTHPGHIAGCPPTEWPSSCTTPPSSDGAARVFLCVDNTSAATAAAPAASRYPSAWQTLMAATQATTTYAASVQQAKQLLRDFEGYQRSVGASPLNHDQRRAKLTPGCLESGSGSAGTTNCPRLDVDALGQRGTPSATISTKARGSAPSFGTGHAAQPPQASPSSSPSLSFPLDPAAYELARRRSLQALHDNARARAAYIDQGLRLSRAVHAALLKRPGMAIDGVVAMEGSSGHPTSTAMAHHDGQALSPAAGAGDAPRTSNAAASPSLAAAGQQKTDQPPIAAVPVMSVAEQAAATKEAERALSLLCTIRAMRRQTEELTVLLLHACGEYGCWSVPTAEEGVAWGTRRTPLPSSPLPRRVRHSRHLFTDLFMAAPPAPAAPCTSPSGSPVGVSDGPARAHLLDLRAAEDADTARLSAASVFAKESACRRERACRALRQALQQQRQRWPLSTAAAATVTLAAGAAFLEMALATPQRAVPPPPPMSVQLDLYAVQQCALHSSSHEWRRGAAQTAATGATKTDGAPSSEEAASPHGSLQQLLHTLRRQRPQLQRSYDVLHAAAGQRHRTNTHSCTDEQRGVPSRETTTGVTKAVEARAVAHKTRGTSAAASDAPQQVEAPLLPSSSPPLAVTPDTLRHTPSSLPRQHSSTTPSSSSQALPSSDTLLRLPVQLAVDHTRLWADPPTPLQRADFSRAAAAAPTSTEISGRGARIPVQQAGRSAVEDASSHRAKGKPELEARIEVEVIGGNAGGSHAAAGAPPSNSTQVTSMRRTSLSSSTPFPSPAAVDARGGVVGAPREVCEASWQPCANAMPSTRPEAARDVAVKEGKLASQHQKERRRRRGDRGGSATAAELEDSVWRHLTRWISQQQKRTAPDAAASLSSLALSPHDLSAAAAWLRSTSPRFAISQTVAAPPPALVRILKHAFPDFVAPSSWNALRAAPTAAVVVEADQPDGDEEPRAPQQPQIQPPSLTITSTTSSHPYSAATSSAPEAARLPRRPPPQTAPDGPAVSHSPTSSMKFSQAPSGGTDTAAVAPPGQLLLAPVAAVNPRPAPLSAPLPPPPASSPKAKPAKGGGSAGVTKLPQRQRHRNFFSRLFRCGG</sequence>
<feature type="compositionally biased region" description="Low complexity" evidence="1">
    <location>
        <begin position="347"/>
        <end position="358"/>
    </location>
</feature>
<feature type="compositionally biased region" description="Polar residues" evidence="1">
    <location>
        <begin position="1096"/>
        <end position="1112"/>
    </location>
</feature>
<feature type="region of interest" description="Disordered" evidence="1">
    <location>
        <begin position="1133"/>
        <end position="1184"/>
    </location>
</feature>
<feature type="compositionally biased region" description="Basic and acidic residues" evidence="1">
    <location>
        <begin position="901"/>
        <end position="912"/>
    </location>
</feature>
<keyword evidence="3" id="KW-1185">Reference proteome</keyword>
<dbReference type="VEuPathDB" id="TriTrypDB:LdCL_060013000"/>
<reference evidence="2 3" key="1">
    <citation type="journal article" date="2018" name="Sci. Rep.">
        <title>A complete Leishmania donovani reference genome identifies novel genetic variations associated with virulence.</title>
        <authorList>
            <person name="Lypaczewski P."/>
            <person name="Hoshizaki J."/>
            <person name="Zhang W.-W."/>
            <person name="McCall L.-I."/>
            <person name="Torcivia-Rodriguez J."/>
            <person name="Simonyan V."/>
            <person name="Kaur A."/>
            <person name="Dewar K."/>
            <person name="Matlashewski G."/>
        </authorList>
    </citation>
    <scope>NUCLEOTIDE SEQUENCE [LARGE SCALE GENOMIC DNA]</scope>
    <source>
        <strain evidence="2 3">LdCL</strain>
    </source>
</reference>
<feature type="region of interest" description="Disordered" evidence="1">
    <location>
        <begin position="333"/>
        <end position="364"/>
    </location>
</feature>
<feature type="region of interest" description="Disordered" evidence="1">
    <location>
        <begin position="176"/>
        <end position="256"/>
    </location>
</feature>
<gene>
    <name evidence="2" type="ORF">LdCL_060013000</name>
</gene>
<dbReference type="VEuPathDB" id="TriTrypDB:LdBPK_060790.1"/>
<feature type="compositionally biased region" description="Low complexity" evidence="1">
    <location>
        <begin position="241"/>
        <end position="256"/>
    </location>
</feature>
<dbReference type="EMBL" id="CP029505">
    <property type="protein sequence ID" value="AYU76109.1"/>
    <property type="molecule type" value="Genomic_DNA"/>
</dbReference>
<protein>
    <submittedName>
        <fullName evidence="2">Uncharacterized protein</fullName>
    </submittedName>
</protein>
<dbReference type="OrthoDB" id="267874at2759"/>
<evidence type="ECO:0000313" key="2">
    <source>
        <dbReference type="EMBL" id="AYU76109.1"/>
    </source>
</evidence>
<organism evidence="2 3">
    <name type="scientific">Leishmania donovani</name>
    <dbReference type="NCBI Taxonomy" id="5661"/>
    <lineage>
        <taxon>Eukaryota</taxon>
        <taxon>Discoba</taxon>
        <taxon>Euglenozoa</taxon>
        <taxon>Kinetoplastea</taxon>
        <taxon>Metakinetoplastina</taxon>
        <taxon>Trypanosomatida</taxon>
        <taxon>Trypanosomatidae</taxon>
        <taxon>Leishmaniinae</taxon>
        <taxon>Leishmania</taxon>
    </lineage>
</organism>
<feature type="region of interest" description="Disordered" evidence="1">
    <location>
        <begin position="28"/>
        <end position="49"/>
    </location>
</feature>
<dbReference type="Proteomes" id="UP000274082">
    <property type="component" value="Chromosome 6"/>
</dbReference>
<feature type="compositionally biased region" description="Polar residues" evidence="1">
    <location>
        <begin position="722"/>
        <end position="731"/>
    </location>
</feature>
<feature type="region of interest" description="Disordered" evidence="1">
    <location>
        <begin position="589"/>
        <end position="621"/>
    </location>
</feature>
<feature type="compositionally biased region" description="Polar residues" evidence="1">
    <location>
        <begin position="198"/>
        <end position="207"/>
    </location>
</feature>
<feature type="region of interest" description="Disordered" evidence="1">
    <location>
        <begin position="892"/>
        <end position="935"/>
    </location>
</feature>
<feature type="compositionally biased region" description="Low complexity" evidence="1">
    <location>
        <begin position="704"/>
        <end position="713"/>
    </location>
</feature>
<evidence type="ECO:0000256" key="1">
    <source>
        <dbReference type="SAM" id="MobiDB-lite"/>
    </source>
</evidence>
<feature type="region of interest" description="Disordered" evidence="1">
    <location>
        <begin position="647"/>
        <end position="746"/>
    </location>
</feature>